<organism evidence="5 6">
    <name type="scientific">Dinothrombium tinctorium</name>
    <dbReference type="NCBI Taxonomy" id="1965070"/>
    <lineage>
        <taxon>Eukaryota</taxon>
        <taxon>Metazoa</taxon>
        <taxon>Ecdysozoa</taxon>
        <taxon>Arthropoda</taxon>
        <taxon>Chelicerata</taxon>
        <taxon>Arachnida</taxon>
        <taxon>Acari</taxon>
        <taxon>Acariformes</taxon>
        <taxon>Trombidiformes</taxon>
        <taxon>Prostigmata</taxon>
        <taxon>Anystina</taxon>
        <taxon>Parasitengona</taxon>
        <taxon>Trombidioidea</taxon>
        <taxon>Trombidiidae</taxon>
        <taxon>Dinothrombium</taxon>
    </lineage>
</organism>
<feature type="region of interest" description="Disordered" evidence="3">
    <location>
        <begin position="104"/>
        <end position="165"/>
    </location>
</feature>
<dbReference type="SMART" id="SM00360">
    <property type="entry name" value="RRM"/>
    <property type="match status" value="1"/>
</dbReference>
<dbReference type="PROSITE" id="PS50102">
    <property type="entry name" value="RRM"/>
    <property type="match status" value="1"/>
</dbReference>
<gene>
    <name evidence="5" type="ORF">B4U79_01644</name>
</gene>
<evidence type="ECO:0000256" key="3">
    <source>
        <dbReference type="SAM" id="MobiDB-lite"/>
    </source>
</evidence>
<feature type="region of interest" description="Disordered" evidence="3">
    <location>
        <begin position="1"/>
        <end position="36"/>
    </location>
</feature>
<evidence type="ECO:0000259" key="4">
    <source>
        <dbReference type="PROSITE" id="PS50102"/>
    </source>
</evidence>
<comment type="caution">
    <text evidence="5">The sequence shown here is derived from an EMBL/GenBank/DDBJ whole genome shotgun (WGS) entry which is preliminary data.</text>
</comment>
<dbReference type="PANTHER" id="PTHR23295">
    <property type="entry name" value="NUCLEAR RECEPTOR COACTIVATOR 5-RELATED"/>
    <property type="match status" value="1"/>
</dbReference>
<feature type="compositionally biased region" description="Pro residues" evidence="3">
    <location>
        <begin position="156"/>
        <end position="165"/>
    </location>
</feature>
<evidence type="ECO:0000256" key="1">
    <source>
        <dbReference type="ARBA" id="ARBA00022884"/>
    </source>
</evidence>
<accession>A0A443R1Y8</accession>
<protein>
    <recommendedName>
        <fullName evidence="4">RRM domain-containing protein</fullName>
    </recommendedName>
</protein>
<dbReference type="GO" id="GO:0003723">
    <property type="term" value="F:RNA binding"/>
    <property type="evidence" value="ECO:0007669"/>
    <property type="project" value="UniProtKB-UniRule"/>
</dbReference>
<feature type="compositionally biased region" description="Low complexity" evidence="3">
    <location>
        <begin position="1"/>
        <end position="12"/>
    </location>
</feature>
<dbReference type="PANTHER" id="PTHR23295:SF6">
    <property type="entry name" value="NEOSIN, ISOFORM A"/>
    <property type="match status" value="1"/>
</dbReference>
<keyword evidence="1 2" id="KW-0694">RNA-binding</keyword>
<dbReference type="Gene3D" id="3.40.50.800">
    <property type="entry name" value="Anticodon-binding domain"/>
    <property type="match status" value="1"/>
</dbReference>
<feature type="compositionally biased region" description="Basic and acidic residues" evidence="3">
    <location>
        <begin position="24"/>
        <end position="35"/>
    </location>
</feature>
<feature type="region of interest" description="Disordered" evidence="3">
    <location>
        <begin position="514"/>
        <end position="540"/>
    </location>
</feature>
<dbReference type="InterPro" id="IPR036621">
    <property type="entry name" value="Anticodon-bd_dom_sf"/>
</dbReference>
<dbReference type="InterPro" id="IPR052600">
    <property type="entry name" value="Nuc_rcpt_coact/corep"/>
</dbReference>
<sequence>MNQSSGRSLSGPSAGGGSGGSLKKWGDTTSKKGEISRIFVGNTDPKITTVEDLENKFRAYGKIEGVDINPAGFSFVQFANVRDAQKAVSGENGTILKGRKIEVRMFDKSGPPKRKNPPYRERSRSPLRPASMAGQANPHQQYPPNYGGPNLLPPASGGPPLPPPPVPGNDIEIIYIDLLFLHSPQHITMTLNDLFERRTLYAVVVTPINEELKSLTLHILHSQTEHRNIPLEAAITLITKDFRNFMVRRGGGVPSPSPGDKAYDSLRPGVGDNSNVLRSGALANGSASATYSTSVAAAVSSTSGEKRLPDEIAYLLRTTLSEGGVQFLSLPQIDSIIEYFSRERDRLTSQARQQQLRTQTDQNYSQSYVSEQFQQNQSLGVSSLKQSGSAPDTASNLLDNPQVKAALNSLLQIGAIGNAAVGGQNANLNSITPSLVNSYSGSLKADNIQSANAATISSEAPSYLSTSASSNAGHAALQQLQSGAQQSLQNQTLRRHPLLGTEIGTTHSSINSYSGISGMSIHPSGPDSSHRGFASSSQRY</sequence>
<dbReference type="Gene3D" id="3.30.70.330">
    <property type="match status" value="1"/>
</dbReference>
<dbReference type="Pfam" id="PF00076">
    <property type="entry name" value="RRM_1"/>
    <property type="match status" value="1"/>
</dbReference>
<dbReference type="InterPro" id="IPR035979">
    <property type="entry name" value="RBD_domain_sf"/>
</dbReference>
<dbReference type="AlphaFoldDB" id="A0A443R1Y8"/>
<dbReference type="Proteomes" id="UP000285301">
    <property type="component" value="Unassembled WGS sequence"/>
</dbReference>
<dbReference type="OrthoDB" id="10044938at2759"/>
<dbReference type="SUPFAM" id="SSF54928">
    <property type="entry name" value="RNA-binding domain, RBD"/>
    <property type="match status" value="1"/>
</dbReference>
<dbReference type="InterPro" id="IPR012677">
    <property type="entry name" value="Nucleotide-bd_a/b_plait_sf"/>
</dbReference>
<evidence type="ECO:0000256" key="2">
    <source>
        <dbReference type="PROSITE-ProRule" id="PRU00176"/>
    </source>
</evidence>
<evidence type="ECO:0000313" key="5">
    <source>
        <dbReference type="EMBL" id="RWS09292.1"/>
    </source>
</evidence>
<name>A0A443R1Y8_9ACAR</name>
<evidence type="ECO:0000313" key="6">
    <source>
        <dbReference type="Proteomes" id="UP000285301"/>
    </source>
</evidence>
<reference evidence="5 6" key="1">
    <citation type="journal article" date="2018" name="Gigascience">
        <title>Genomes of trombidid mites reveal novel predicted allergens and laterally-transferred genes associated with secondary metabolism.</title>
        <authorList>
            <person name="Dong X."/>
            <person name="Chaisiri K."/>
            <person name="Xia D."/>
            <person name="Armstrong S.D."/>
            <person name="Fang Y."/>
            <person name="Donnelly M.J."/>
            <person name="Kadowaki T."/>
            <person name="McGarry J.W."/>
            <person name="Darby A.C."/>
            <person name="Makepeace B.L."/>
        </authorList>
    </citation>
    <scope>NUCLEOTIDE SEQUENCE [LARGE SCALE GENOMIC DNA]</scope>
    <source>
        <strain evidence="5">UoL-WK</strain>
    </source>
</reference>
<dbReference type="SUPFAM" id="SSF52954">
    <property type="entry name" value="Class II aaRS ABD-related"/>
    <property type="match status" value="1"/>
</dbReference>
<feature type="domain" description="RRM" evidence="4">
    <location>
        <begin position="36"/>
        <end position="108"/>
    </location>
</feature>
<keyword evidence="6" id="KW-1185">Reference proteome</keyword>
<dbReference type="STRING" id="1965070.A0A443R1Y8"/>
<feature type="compositionally biased region" description="Low complexity" evidence="3">
    <location>
        <begin position="142"/>
        <end position="155"/>
    </location>
</feature>
<dbReference type="EMBL" id="NCKU01002576">
    <property type="protein sequence ID" value="RWS09292.1"/>
    <property type="molecule type" value="Genomic_DNA"/>
</dbReference>
<dbReference type="InterPro" id="IPR000504">
    <property type="entry name" value="RRM_dom"/>
</dbReference>
<proteinExistence type="predicted"/>